<comment type="caution">
    <text evidence="1">The sequence shown here is derived from an EMBL/GenBank/DDBJ whole genome shotgun (WGS) entry which is preliminary data.</text>
</comment>
<organism evidence="1 2">
    <name type="scientific">Candidatus Limisoma intestinavium</name>
    <dbReference type="NCBI Taxonomy" id="2840856"/>
    <lineage>
        <taxon>Bacteria</taxon>
        <taxon>Pseudomonadati</taxon>
        <taxon>Bacteroidota</taxon>
        <taxon>Bacteroidia</taxon>
        <taxon>Bacteroidales</taxon>
        <taxon>Candidatus Limisoma</taxon>
    </lineage>
</organism>
<proteinExistence type="predicted"/>
<gene>
    <name evidence="1" type="ORF">IAD18_01700</name>
</gene>
<reference evidence="1" key="2">
    <citation type="journal article" date="2021" name="PeerJ">
        <title>Extensive microbial diversity within the chicken gut microbiome revealed by metagenomics and culture.</title>
        <authorList>
            <person name="Gilroy R."/>
            <person name="Ravi A."/>
            <person name="Getino M."/>
            <person name="Pursley I."/>
            <person name="Horton D.L."/>
            <person name="Alikhan N.F."/>
            <person name="Baker D."/>
            <person name="Gharbi K."/>
            <person name="Hall N."/>
            <person name="Watson M."/>
            <person name="Adriaenssens E.M."/>
            <person name="Foster-Nyarko E."/>
            <person name="Jarju S."/>
            <person name="Secka A."/>
            <person name="Antonio M."/>
            <person name="Oren A."/>
            <person name="Chaudhuri R.R."/>
            <person name="La Ragione R."/>
            <person name="Hildebrand F."/>
            <person name="Pallen M.J."/>
        </authorList>
    </citation>
    <scope>NUCLEOTIDE SEQUENCE</scope>
    <source>
        <strain evidence="1">17073</strain>
    </source>
</reference>
<reference evidence="1" key="1">
    <citation type="submission" date="2020-10" db="EMBL/GenBank/DDBJ databases">
        <authorList>
            <person name="Gilroy R."/>
        </authorList>
    </citation>
    <scope>NUCLEOTIDE SEQUENCE</scope>
    <source>
        <strain evidence="1">17073</strain>
    </source>
</reference>
<dbReference type="Proteomes" id="UP000824076">
    <property type="component" value="Unassembled WGS sequence"/>
</dbReference>
<dbReference type="AlphaFoldDB" id="A0A9D1IJC8"/>
<protein>
    <submittedName>
        <fullName evidence="1">Uncharacterized protein</fullName>
    </submittedName>
</protein>
<evidence type="ECO:0000313" key="2">
    <source>
        <dbReference type="Proteomes" id="UP000824076"/>
    </source>
</evidence>
<dbReference type="EMBL" id="DVMS01000044">
    <property type="protein sequence ID" value="HIU38363.1"/>
    <property type="molecule type" value="Genomic_DNA"/>
</dbReference>
<name>A0A9D1IJC8_9BACT</name>
<accession>A0A9D1IJC8</accession>
<evidence type="ECO:0000313" key="1">
    <source>
        <dbReference type="EMBL" id="HIU38363.1"/>
    </source>
</evidence>
<sequence length="63" mass="7174">MIVWIVIAVSVAALVIGRFVASLYTAGKHHPFIEMGSEQAEFWIPGDPEIKDNDYDFEEYEDI</sequence>